<feature type="domain" description="Leucine-binding protein" evidence="5">
    <location>
        <begin position="38"/>
        <end position="400"/>
    </location>
</feature>
<dbReference type="SUPFAM" id="SSF53822">
    <property type="entry name" value="Periplasmic binding protein-like I"/>
    <property type="match status" value="1"/>
</dbReference>
<evidence type="ECO:0000256" key="2">
    <source>
        <dbReference type="ARBA" id="ARBA00022729"/>
    </source>
</evidence>
<dbReference type="Gene3D" id="3.40.50.2300">
    <property type="match status" value="2"/>
</dbReference>
<name>A0ABQ4SHS7_9HYPH</name>
<comment type="caution">
    <text evidence="6">The sequence shown here is derived from an EMBL/GenBank/DDBJ whole genome shotgun (WGS) entry which is preliminary data.</text>
</comment>
<evidence type="ECO:0000256" key="3">
    <source>
        <dbReference type="ARBA" id="ARBA00022970"/>
    </source>
</evidence>
<keyword evidence="7" id="KW-1185">Reference proteome</keyword>
<accession>A0ABQ4SHS7</accession>
<dbReference type="Proteomes" id="UP001055153">
    <property type="component" value="Unassembled WGS sequence"/>
</dbReference>
<reference evidence="6" key="1">
    <citation type="journal article" date="2021" name="Front. Microbiol.">
        <title>Comprehensive Comparative Genomics and Phenotyping of Methylobacterium Species.</title>
        <authorList>
            <person name="Alessa O."/>
            <person name="Ogura Y."/>
            <person name="Fujitani Y."/>
            <person name="Takami H."/>
            <person name="Hayashi T."/>
            <person name="Sahin N."/>
            <person name="Tani A."/>
        </authorList>
    </citation>
    <scope>NUCLEOTIDE SEQUENCE</scope>
    <source>
        <strain evidence="6">DSM 17168</strain>
    </source>
</reference>
<dbReference type="PANTHER" id="PTHR30483">
    <property type="entry name" value="LEUCINE-SPECIFIC-BINDING PROTEIN"/>
    <property type="match status" value="1"/>
</dbReference>
<feature type="signal peptide" evidence="4">
    <location>
        <begin position="1"/>
        <end position="26"/>
    </location>
</feature>
<organism evidence="6 7">
    <name type="scientific">Methylobacterium isbiliense</name>
    <dbReference type="NCBI Taxonomy" id="315478"/>
    <lineage>
        <taxon>Bacteria</taxon>
        <taxon>Pseudomonadati</taxon>
        <taxon>Pseudomonadota</taxon>
        <taxon>Alphaproteobacteria</taxon>
        <taxon>Hyphomicrobiales</taxon>
        <taxon>Methylobacteriaceae</taxon>
        <taxon>Methylobacterium</taxon>
    </lineage>
</organism>
<dbReference type="EMBL" id="BPQQ01000036">
    <property type="protein sequence ID" value="GJE01329.1"/>
    <property type="molecule type" value="Genomic_DNA"/>
</dbReference>
<evidence type="ECO:0000259" key="5">
    <source>
        <dbReference type="Pfam" id="PF13458"/>
    </source>
</evidence>
<dbReference type="InterPro" id="IPR028082">
    <property type="entry name" value="Peripla_BP_I"/>
</dbReference>
<evidence type="ECO:0000256" key="4">
    <source>
        <dbReference type="SAM" id="SignalP"/>
    </source>
</evidence>
<keyword evidence="3" id="KW-0029">Amino-acid transport</keyword>
<evidence type="ECO:0000313" key="7">
    <source>
        <dbReference type="Proteomes" id="UP001055153"/>
    </source>
</evidence>
<dbReference type="PANTHER" id="PTHR30483:SF38">
    <property type="entry name" value="BLR7848 PROTEIN"/>
    <property type="match status" value="1"/>
</dbReference>
<comment type="similarity">
    <text evidence="1">Belongs to the leucine-binding protein family.</text>
</comment>
<protein>
    <recommendedName>
        <fullName evidence="5">Leucine-binding protein domain-containing protein</fullName>
    </recommendedName>
</protein>
<dbReference type="Pfam" id="PF13458">
    <property type="entry name" value="Peripla_BP_6"/>
    <property type="match status" value="1"/>
</dbReference>
<gene>
    <name evidence="6" type="ORF">GMJLKIPL_3259</name>
</gene>
<feature type="chain" id="PRO_5047479487" description="Leucine-binding protein domain-containing protein" evidence="4">
    <location>
        <begin position="27"/>
        <end position="451"/>
    </location>
</feature>
<evidence type="ECO:0000313" key="6">
    <source>
        <dbReference type="EMBL" id="GJE01329.1"/>
    </source>
</evidence>
<dbReference type="RefSeq" id="WP_238236164.1">
    <property type="nucleotide sequence ID" value="NZ_BPQQ01000036.1"/>
</dbReference>
<dbReference type="InterPro" id="IPR051010">
    <property type="entry name" value="BCAA_transport"/>
</dbReference>
<sequence>MPIRSALTAPAAFLALLLALAAPARAQAPAEARDGLPVALFTQRDGPLAAAGNAVANGFSDYFTMINRRDGGIGGLRIAVRECETGGETARGLACYEEAKAAGAVAVSPWSADTAAALLTRTGADRVPLVAVGNGPPLAARGAVFPFAFAPPATVWDGLGVALAALMEGFGGPEGLRGKRLAYLHRDSPAGREPVRLLEALAADLGVSLRTYALRSVGGDAAADPWRAAKAGAPDYVILDGSAGLPDSPLAEAAAAGIPLNRLVALGGPGEADLRRAGPAARGFREVTWHAVTDSFPAFDQIDLLAIDAGASRTPKEEATGLLYNRGVYNAVVVAEGIRNAQRLAGTARVDGEAVRRGLEAIRLDGARWKELGLTGFAASLTLTCADHSGHQAGFLMEWTGARWVQVSDKLNPLRQRIRPHLDAAVRDFLARYAAEAGRPWPERPDSCDRP</sequence>
<reference evidence="6" key="2">
    <citation type="submission" date="2021-08" db="EMBL/GenBank/DDBJ databases">
        <authorList>
            <person name="Tani A."/>
            <person name="Ola A."/>
            <person name="Ogura Y."/>
            <person name="Katsura K."/>
            <person name="Hayashi T."/>
        </authorList>
    </citation>
    <scope>NUCLEOTIDE SEQUENCE</scope>
    <source>
        <strain evidence="6">DSM 17168</strain>
    </source>
</reference>
<evidence type="ECO:0000256" key="1">
    <source>
        <dbReference type="ARBA" id="ARBA00010062"/>
    </source>
</evidence>
<proteinExistence type="inferred from homology"/>
<keyword evidence="2 4" id="KW-0732">Signal</keyword>
<keyword evidence="3" id="KW-0813">Transport</keyword>
<dbReference type="InterPro" id="IPR028081">
    <property type="entry name" value="Leu-bd"/>
</dbReference>